<proteinExistence type="predicted"/>
<sequence length="214" mass="23269">MDGYNESQKHAEYEQQPAVVGHQLVSQRTGVPSMKRRLVRPLAAGAAAVTVAFGGWLAYDSLRSGETYSVHSSYTFDVKDEAKVAGFADYVVVATVDRIVEVQERDGTPYTVFDVTVDKTLKGEPVKMLRLVQLGGILGKDTWQVEGESLLRPGTTYVLAAKTEQGRGTHQLVGGADFPVVDRAAARAGESGPVAEWQDSVARQRWPEELSQSS</sequence>
<protein>
    <submittedName>
        <fullName evidence="3">Uncharacterized protein</fullName>
    </submittedName>
</protein>
<evidence type="ECO:0000256" key="2">
    <source>
        <dbReference type="SAM" id="Phobius"/>
    </source>
</evidence>
<comment type="caution">
    <text evidence="3">The sequence shown here is derived from an EMBL/GenBank/DDBJ whole genome shotgun (WGS) entry which is preliminary data.</text>
</comment>
<dbReference type="RefSeq" id="WP_246446777.1">
    <property type="nucleotide sequence ID" value="NZ_JACHJW010000001.1"/>
</dbReference>
<name>A0A7W7SW19_9ACTN</name>
<keyword evidence="2" id="KW-0472">Membrane</keyword>
<accession>A0A7W7SW19</accession>
<organism evidence="3 4">
    <name type="scientific">Micromonospora polyrhachis</name>
    <dbReference type="NCBI Taxonomy" id="1282883"/>
    <lineage>
        <taxon>Bacteria</taxon>
        <taxon>Bacillati</taxon>
        <taxon>Actinomycetota</taxon>
        <taxon>Actinomycetes</taxon>
        <taxon>Micromonosporales</taxon>
        <taxon>Micromonosporaceae</taxon>
        <taxon>Micromonospora</taxon>
    </lineage>
</organism>
<reference evidence="3 4" key="1">
    <citation type="submission" date="2020-08" db="EMBL/GenBank/DDBJ databases">
        <title>Sequencing the genomes of 1000 actinobacteria strains.</title>
        <authorList>
            <person name="Klenk H.-P."/>
        </authorList>
    </citation>
    <scope>NUCLEOTIDE SEQUENCE [LARGE SCALE GENOMIC DNA]</scope>
    <source>
        <strain evidence="3 4">DSM 45886</strain>
    </source>
</reference>
<gene>
    <name evidence="3" type="ORF">FHR38_005765</name>
</gene>
<keyword evidence="4" id="KW-1185">Reference proteome</keyword>
<evidence type="ECO:0000256" key="1">
    <source>
        <dbReference type="SAM" id="MobiDB-lite"/>
    </source>
</evidence>
<evidence type="ECO:0000313" key="3">
    <source>
        <dbReference type="EMBL" id="MBB4962032.1"/>
    </source>
</evidence>
<feature type="region of interest" description="Disordered" evidence="1">
    <location>
        <begin position="189"/>
        <end position="214"/>
    </location>
</feature>
<dbReference type="Proteomes" id="UP000578819">
    <property type="component" value="Unassembled WGS sequence"/>
</dbReference>
<evidence type="ECO:0000313" key="4">
    <source>
        <dbReference type="Proteomes" id="UP000578819"/>
    </source>
</evidence>
<dbReference type="EMBL" id="JACHJW010000001">
    <property type="protein sequence ID" value="MBB4962032.1"/>
    <property type="molecule type" value="Genomic_DNA"/>
</dbReference>
<dbReference type="AlphaFoldDB" id="A0A7W7SW19"/>
<feature type="transmembrane region" description="Helical" evidence="2">
    <location>
        <begin position="38"/>
        <end position="59"/>
    </location>
</feature>
<keyword evidence="2" id="KW-1133">Transmembrane helix</keyword>
<keyword evidence="2" id="KW-0812">Transmembrane</keyword>